<evidence type="ECO:0000256" key="1">
    <source>
        <dbReference type="ARBA" id="ARBA00022676"/>
    </source>
</evidence>
<dbReference type="InterPro" id="IPR001296">
    <property type="entry name" value="Glyco_trans_1"/>
</dbReference>
<evidence type="ECO:0000259" key="3">
    <source>
        <dbReference type="Pfam" id="PF00534"/>
    </source>
</evidence>
<dbReference type="InterPro" id="IPR028098">
    <property type="entry name" value="Glyco_trans_4-like_N"/>
</dbReference>
<reference evidence="5 6" key="1">
    <citation type="submission" date="2018-11" db="EMBL/GenBank/DDBJ databases">
        <title>Sequencing the genomes of 1000 actinobacteria strains.</title>
        <authorList>
            <person name="Klenk H.-P."/>
        </authorList>
    </citation>
    <scope>NUCLEOTIDE SEQUENCE [LARGE SCALE GENOMIC DNA]</scope>
    <source>
        <strain evidence="5 6">DSM 14418</strain>
    </source>
</reference>
<feature type="domain" description="Glycosyl transferase family 1" evidence="3">
    <location>
        <begin position="194"/>
        <end position="372"/>
    </location>
</feature>
<feature type="domain" description="Glycosyltransferase subfamily 4-like N-terminal" evidence="4">
    <location>
        <begin position="42"/>
        <end position="181"/>
    </location>
</feature>
<name>A0A3N4ZR08_9MICO</name>
<dbReference type="RefSeq" id="WP_123917915.1">
    <property type="nucleotide sequence ID" value="NZ_RKRA01000001.1"/>
</dbReference>
<dbReference type="Pfam" id="PF00534">
    <property type="entry name" value="Glycos_transf_1"/>
    <property type="match status" value="1"/>
</dbReference>
<keyword evidence="2 5" id="KW-0808">Transferase</keyword>
<dbReference type="AlphaFoldDB" id="A0A3N4ZR08"/>
<keyword evidence="6" id="KW-1185">Reference proteome</keyword>
<dbReference type="EMBL" id="RKRA01000001">
    <property type="protein sequence ID" value="RPF27982.1"/>
    <property type="molecule type" value="Genomic_DNA"/>
</dbReference>
<organism evidence="5 6">
    <name type="scientific">Georgenia muralis</name>
    <dbReference type="NCBI Taxonomy" id="154117"/>
    <lineage>
        <taxon>Bacteria</taxon>
        <taxon>Bacillati</taxon>
        <taxon>Actinomycetota</taxon>
        <taxon>Actinomycetes</taxon>
        <taxon>Micrococcales</taxon>
        <taxon>Bogoriellaceae</taxon>
        <taxon>Georgenia</taxon>
    </lineage>
</organism>
<keyword evidence="1" id="KW-0328">Glycosyltransferase</keyword>
<evidence type="ECO:0000256" key="2">
    <source>
        <dbReference type="ARBA" id="ARBA00022679"/>
    </source>
</evidence>
<dbReference type="OrthoDB" id="3268555at2"/>
<protein>
    <submittedName>
        <fullName evidence="5">Glycosyltransferase involved in cell wall biosynthesis</fullName>
    </submittedName>
</protein>
<dbReference type="PANTHER" id="PTHR12526">
    <property type="entry name" value="GLYCOSYLTRANSFERASE"/>
    <property type="match status" value="1"/>
</dbReference>
<gene>
    <name evidence="5" type="ORF">EDD32_2489</name>
</gene>
<dbReference type="PANTHER" id="PTHR12526:SF510">
    <property type="entry name" value="D-INOSITOL 3-PHOSPHATE GLYCOSYLTRANSFERASE"/>
    <property type="match status" value="1"/>
</dbReference>
<evidence type="ECO:0000313" key="5">
    <source>
        <dbReference type="EMBL" id="RPF27982.1"/>
    </source>
</evidence>
<accession>A0A3N4ZR08</accession>
<proteinExistence type="predicted"/>
<dbReference type="Pfam" id="PF13579">
    <property type="entry name" value="Glyco_trans_4_4"/>
    <property type="match status" value="1"/>
</dbReference>
<dbReference type="GO" id="GO:0016757">
    <property type="term" value="F:glycosyltransferase activity"/>
    <property type="evidence" value="ECO:0007669"/>
    <property type="project" value="UniProtKB-KW"/>
</dbReference>
<dbReference type="SUPFAM" id="SSF53756">
    <property type="entry name" value="UDP-Glycosyltransferase/glycogen phosphorylase"/>
    <property type="match status" value="1"/>
</dbReference>
<evidence type="ECO:0000313" key="6">
    <source>
        <dbReference type="Proteomes" id="UP000280726"/>
    </source>
</evidence>
<dbReference type="Gene3D" id="3.40.50.2000">
    <property type="entry name" value="Glycogen Phosphorylase B"/>
    <property type="match status" value="2"/>
</dbReference>
<comment type="caution">
    <text evidence="5">The sequence shown here is derived from an EMBL/GenBank/DDBJ whole genome shotgun (WGS) entry which is preliminary data.</text>
</comment>
<evidence type="ECO:0000259" key="4">
    <source>
        <dbReference type="Pfam" id="PF13579"/>
    </source>
</evidence>
<sequence length="393" mass="40264">MRVLQVTGSSAGGVARHAREISSLLAAGARPLGTLPGPGEQEVRVLLAGPADVLAPLADDGTRGARAVRTREVEIADRPRAQDLAAVAALRRLAADADVVHAHGLRAGALTVLAMRALSPRPRLVVTVHNLPVGGPRVRAVAAALERLVARGADVVLGVSGDLVQRMRDRGARQVERALVPAPARVATGDVDAAELRSSLGLAEGERLVLTVARLAPQKGLDLLVDAAALLDGRPSDGGPPDGGRGRHAAGTHSWRWVVVGDGPLRARLTDRVRDAGLPVILAGRREDVPELLAAADVVVSTATWEGQPIAVQEALRAGAPVVATDVGGTREVTGDAAVLVPAGDAAALAAGVAEVLADPARARALRAAARDRAAALPGPAEVRAQLLRVYTS</sequence>
<dbReference type="Proteomes" id="UP000280726">
    <property type="component" value="Unassembled WGS sequence"/>
</dbReference>